<name>A7S087_NEMVE</name>
<gene>
    <name evidence="1" type="ORF">NEMVEDRAFT_v1g35673</name>
</gene>
<dbReference type="AlphaFoldDB" id="A7S087"/>
<evidence type="ECO:0000313" key="1">
    <source>
        <dbReference type="EMBL" id="EDO42975.1"/>
    </source>
</evidence>
<dbReference type="PANTHER" id="PTHR43143">
    <property type="entry name" value="METALLOPHOSPHOESTERASE, CALCINEURIN SUPERFAMILY"/>
    <property type="match status" value="1"/>
</dbReference>
<organism evidence="1 2">
    <name type="scientific">Nematostella vectensis</name>
    <name type="common">Starlet sea anemone</name>
    <dbReference type="NCBI Taxonomy" id="45351"/>
    <lineage>
        <taxon>Eukaryota</taxon>
        <taxon>Metazoa</taxon>
        <taxon>Cnidaria</taxon>
        <taxon>Anthozoa</taxon>
        <taxon>Hexacorallia</taxon>
        <taxon>Actiniaria</taxon>
        <taxon>Edwardsiidae</taxon>
        <taxon>Nematostella</taxon>
    </lineage>
</organism>
<dbReference type="EMBL" id="DS469559">
    <property type="protein sequence ID" value="EDO42975.1"/>
    <property type="molecule type" value="Genomic_DNA"/>
</dbReference>
<dbReference type="InterPro" id="IPR029052">
    <property type="entry name" value="Metallo-depent_PP-like"/>
</dbReference>
<feature type="non-terminal residue" evidence="1">
    <location>
        <position position="1"/>
    </location>
</feature>
<dbReference type="SUPFAM" id="SSF56300">
    <property type="entry name" value="Metallo-dependent phosphatases"/>
    <property type="match status" value="1"/>
</dbReference>
<feature type="non-terminal residue" evidence="1">
    <location>
        <position position="230"/>
    </location>
</feature>
<evidence type="ECO:0008006" key="3">
    <source>
        <dbReference type="Google" id="ProtNLM"/>
    </source>
</evidence>
<protein>
    <recommendedName>
        <fullName evidence="3">Calcineurin-like phosphoesterase domain-containing protein</fullName>
    </recommendedName>
</protein>
<accession>A7S087</accession>
<keyword evidence="2" id="KW-1185">Reference proteome</keyword>
<reference evidence="1 2" key="1">
    <citation type="journal article" date="2007" name="Science">
        <title>Sea anemone genome reveals ancestral eumetazoan gene repertoire and genomic organization.</title>
        <authorList>
            <person name="Putnam N.H."/>
            <person name="Srivastava M."/>
            <person name="Hellsten U."/>
            <person name="Dirks B."/>
            <person name="Chapman J."/>
            <person name="Salamov A."/>
            <person name="Terry A."/>
            <person name="Shapiro H."/>
            <person name="Lindquist E."/>
            <person name="Kapitonov V.V."/>
            <person name="Jurka J."/>
            <person name="Genikhovich G."/>
            <person name="Grigoriev I.V."/>
            <person name="Lucas S.M."/>
            <person name="Steele R.E."/>
            <person name="Finnerty J.R."/>
            <person name="Technau U."/>
            <person name="Martindale M.Q."/>
            <person name="Rokhsar D.S."/>
        </authorList>
    </citation>
    <scope>NUCLEOTIDE SEQUENCE [LARGE SCALE GENOMIC DNA]</scope>
    <source>
        <strain evidence="2">CH2 X CH6</strain>
    </source>
</reference>
<dbReference type="HOGENOM" id="CLU_077151_0_0_1"/>
<dbReference type="Proteomes" id="UP000001593">
    <property type="component" value="Unassembled WGS sequence"/>
</dbReference>
<dbReference type="eggNOG" id="KOG1378">
    <property type="taxonomic scope" value="Eukaryota"/>
</dbReference>
<proteinExistence type="predicted"/>
<evidence type="ECO:0000313" key="2">
    <source>
        <dbReference type="Proteomes" id="UP000001593"/>
    </source>
</evidence>
<dbReference type="PANTHER" id="PTHR43143:SF1">
    <property type="entry name" value="SERINE_THREONINE-PROTEIN PHOSPHATASE CPPED1"/>
    <property type="match status" value="1"/>
</dbReference>
<dbReference type="InterPro" id="IPR051918">
    <property type="entry name" value="STPP_CPPED1"/>
</dbReference>
<sequence length="230" mass="26452">EECRILKAKDYKLHGLTRYTEGHMKESFYFIQVVNPRFGLAASPEEGCDREKELIENVILVVNKMKPKPRFLSIFGNFTHSIPSGNNYFAESETFKTTFENLDPGIPVICVCGKNDMEATTESVEAYRKSFGEEWFSFWVEGVQFVVLNSLYFCELSNLESFKQEQQEWLESVFLEAQVNPPQKIVVLQSVAWFRSDGGEPEDDHNIDLKTRQQVLAKMREANVRAIISG</sequence>
<dbReference type="Gene3D" id="3.60.21.10">
    <property type="match status" value="1"/>
</dbReference>
<dbReference type="PhylomeDB" id="A7S087"/>
<dbReference type="InParanoid" id="A7S087"/>
<dbReference type="OMA" id="FWVEGVQ"/>